<dbReference type="AlphaFoldDB" id="A0A1S3K784"/>
<sequence length="194" mass="22204">MHLMLVVVLALVGAAVSQAPIPCKSPAQWSATRVRYDFKEKIVRKERYHHDAIYQRTKKIEEIEQGESKEFYEIYRFYPQRKQYIINLKTKYCNTTALTRPFPVYEISPNDRFLGEYVIGTTAVPGEGVTIQQWGGMGREPGTMFSGAWTLSDCLLTRWGYFSNTTGPIEESSYYDITLGVNPEDFIQPSSCMG</sequence>
<dbReference type="InterPro" id="IPR001299">
    <property type="entry name" value="Ependymin"/>
</dbReference>
<dbReference type="GO" id="GO:0005509">
    <property type="term" value="F:calcium ion binding"/>
    <property type="evidence" value="ECO:0007669"/>
    <property type="project" value="InterPro"/>
</dbReference>
<keyword evidence="2" id="KW-1185">Reference proteome</keyword>
<dbReference type="STRING" id="7574.A0A1S3K784"/>
<accession>A0A1S3K784</accession>
<organism evidence="2 3">
    <name type="scientific">Lingula anatina</name>
    <name type="common">Brachiopod</name>
    <name type="synonym">Lingula unguis</name>
    <dbReference type="NCBI Taxonomy" id="7574"/>
    <lineage>
        <taxon>Eukaryota</taxon>
        <taxon>Metazoa</taxon>
        <taxon>Spiralia</taxon>
        <taxon>Lophotrochozoa</taxon>
        <taxon>Brachiopoda</taxon>
        <taxon>Linguliformea</taxon>
        <taxon>Lingulata</taxon>
        <taxon>Lingulida</taxon>
        <taxon>Linguloidea</taxon>
        <taxon>Lingulidae</taxon>
        <taxon>Lingula</taxon>
    </lineage>
</organism>
<reference evidence="3" key="1">
    <citation type="submission" date="2025-08" db="UniProtKB">
        <authorList>
            <consortium name="RefSeq"/>
        </authorList>
    </citation>
    <scope>IDENTIFICATION</scope>
    <source>
        <tissue evidence="3">Gonads</tissue>
    </source>
</reference>
<dbReference type="GeneID" id="106179296"/>
<feature type="chain" id="PRO_5010291763" evidence="1">
    <location>
        <begin position="18"/>
        <end position="194"/>
    </location>
</feature>
<gene>
    <name evidence="3" type="primary">LOC106179296</name>
</gene>
<dbReference type="Pfam" id="PF00811">
    <property type="entry name" value="Ependymin"/>
    <property type="match status" value="1"/>
</dbReference>
<dbReference type="OrthoDB" id="6084362at2759"/>
<dbReference type="GO" id="GO:0005576">
    <property type="term" value="C:extracellular region"/>
    <property type="evidence" value="ECO:0007669"/>
    <property type="project" value="InterPro"/>
</dbReference>
<dbReference type="RefSeq" id="XP_013418304.1">
    <property type="nucleotide sequence ID" value="XM_013562850.1"/>
</dbReference>
<dbReference type="InParanoid" id="A0A1S3K784"/>
<dbReference type="Proteomes" id="UP000085678">
    <property type="component" value="Unplaced"/>
</dbReference>
<keyword evidence="1" id="KW-0732">Signal</keyword>
<dbReference type="KEGG" id="lak:106179296"/>
<protein>
    <submittedName>
        <fullName evidence="3">Mammalian ependymin-related protein 1</fullName>
    </submittedName>
</protein>
<evidence type="ECO:0000256" key="1">
    <source>
        <dbReference type="SAM" id="SignalP"/>
    </source>
</evidence>
<feature type="signal peptide" evidence="1">
    <location>
        <begin position="1"/>
        <end position="17"/>
    </location>
</feature>
<dbReference type="GO" id="GO:0007160">
    <property type="term" value="P:cell-matrix adhesion"/>
    <property type="evidence" value="ECO:0007669"/>
    <property type="project" value="InterPro"/>
</dbReference>
<dbReference type="PANTHER" id="PTHR10697">
    <property type="entry name" value="MAMMALIAN EPENDYMIN-RELATED PROTEIN 1"/>
    <property type="match status" value="1"/>
</dbReference>
<dbReference type="PANTHER" id="PTHR10697:SF1">
    <property type="entry name" value="MAMMALIAN EPENDYMIN-RELATED PROTEIN 1"/>
    <property type="match status" value="1"/>
</dbReference>
<dbReference type="GO" id="GO:0005764">
    <property type="term" value="C:lysosome"/>
    <property type="evidence" value="ECO:0007669"/>
    <property type="project" value="TreeGrafter"/>
</dbReference>
<evidence type="ECO:0000313" key="3">
    <source>
        <dbReference type="RefSeq" id="XP_013418304.1"/>
    </source>
</evidence>
<proteinExistence type="predicted"/>
<name>A0A1S3K784_LINAN</name>
<evidence type="ECO:0000313" key="2">
    <source>
        <dbReference type="Proteomes" id="UP000085678"/>
    </source>
</evidence>